<feature type="domain" description="VWFC" evidence="5">
    <location>
        <begin position="561"/>
        <end position="623"/>
    </location>
</feature>
<gene>
    <name evidence="6" type="ORF">HHI36_007415</name>
</gene>
<reference evidence="6 7" key="1">
    <citation type="journal article" date="2021" name="BMC Biol.">
        <title>Horizontally acquired antibacterial genes associated with adaptive radiation of ladybird beetles.</title>
        <authorList>
            <person name="Li H.S."/>
            <person name="Tang X.F."/>
            <person name="Huang Y.H."/>
            <person name="Xu Z.Y."/>
            <person name="Chen M.L."/>
            <person name="Du X.Y."/>
            <person name="Qiu B.Y."/>
            <person name="Chen P.T."/>
            <person name="Zhang W."/>
            <person name="Slipinski A."/>
            <person name="Escalona H.E."/>
            <person name="Waterhouse R.M."/>
            <person name="Zwick A."/>
            <person name="Pang H."/>
        </authorList>
    </citation>
    <scope>NUCLEOTIDE SEQUENCE [LARGE SCALE GENOMIC DNA]</scope>
    <source>
        <strain evidence="6">SYSU2018</strain>
    </source>
</reference>
<dbReference type="GO" id="GO:0005576">
    <property type="term" value="C:extracellular region"/>
    <property type="evidence" value="ECO:0007669"/>
    <property type="project" value="UniProtKB-SubCell"/>
</dbReference>
<feature type="region of interest" description="Disordered" evidence="4">
    <location>
        <begin position="325"/>
        <end position="350"/>
    </location>
</feature>
<sequence length="819" mass="90179">MDSSTLCEYCYCLRGRQTCVKPKCLLPIEGCTPTYDPNQCCPVQYNCTLPKLASTTTTTIVPSVTSNLGGCFIENEFYPEGGKVLGFGHSICDNCYCLRGMLRCEPLSCAPPLLGCNPIVKPGDCCAASYNCTGSIEIDPEPNYGQFPTVSKEYSKLRKEQPRHPILTSNTRRNGVHTNQPKDPFYVIAETPKSNSKNHRNHDTSGTTRQFTGSYFNPSTTTPFYYKSMIKEGASTNGYKHVTRSYPETKFSGTTLNDNVDKEKVRRPAIIIASKSRTTTINLVETASTIDFESTRETSTNTLHTEDTTSYEKEFLESISTFEHETQTTPITEEHHTTDDESSTPEQGSTVDIKLKNSEMITMRSVLNSTDCIDAAERRQDSTSNELTTVFSVAEKINDLSETNEFTPSLEASSSETNDVSRTTDDITEVDLQSSFTLLGVVSPKVKNGSEITSLLNASKTKENDYDFDYNEPTLPPSLPNLHIIPFLAADALDTKKESEKNIFAQDKSSNDSFEFSNFFSPPIKTEGGFVPNSHPVILENLYDNVVTAPSITNSPESIEASCLSKGNKILHGQSVKSDEPCTTCSCFYGNVVCQKVPCPIPGPKCRRSIEDLNLCCPLYVCDGQDGPAFNLGNMVLSQLTPDVTVAGKKTTSDPFKDVIRTEPAPNLQLLMDDMRPHLTKKPVKKTTIYYITTIQPPVSESETEKNTKKKPEDSLSLDKVLALLLGGEDATKPSISTTSYKSKPSSTESVMNEEFQGSKGINHLESEEKSPSTAILKLAGCNIYGRMYRVGRIISELSGPCLECKCTEVGVQCKPLKC</sequence>
<feature type="region of interest" description="Disordered" evidence="4">
    <location>
        <begin position="193"/>
        <end position="214"/>
    </location>
</feature>
<name>A0ABD2MPZ5_9CUCU</name>
<feature type="compositionally biased region" description="Basic and acidic residues" evidence="4">
    <location>
        <begin position="325"/>
        <end position="339"/>
    </location>
</feature>
<dbReference type="Gene3D" id="2.10.70.10">
    <property type="entry name" value="Complement Module, domain 1"/>
    <property type="match status" value="1"/>
</dbReference>
<dbReference type="InterPro" id="IPR001007">
    <property type="entry name" value="VWF_dom"/>
</dbReference>
<keyword evidence="7" id="KW-1185">Reference proteome</keyword>
<dbReference type="SMART" id="SM00214">
    <property type="entry name" value="VWC"/>
    <property type="match status" value="2"/>
</dbReference>
<evidence type="ECO:0000256" key="1">
    <source>
        <dbReference type="ARBA" id="ARBA00004613"/>
    </source>
</evidence>
<dbReference type="InterPro" id="IPR052424">
    <property type="entry name" value="Kielin_Chordin-BMP_Reg"/>
</dbReference>
<dbReference type="PROSITE" id="PS50184">
    <property type="entry name" value="VWFC_2"/>
    <property type="match status" value="1"/>
</dbReference>
<comment type="caution">
    <text evidence="6">The sequence shown here is derived from an EMBL/GenBank/DDBJ whole genome shotgun (WGS) entry which is preliminary data.</text>
</comment>
<dbReference type="SUPFAM" id="SSF57603">
    <property type="entry name" value="FnI-like domain"/>
    <property type="match status" value="2"/>
</dbReference>
<organism evidence="6 7">
    <name type="scientific">Cryptolaemus montrouzieri</name>
    <dbReference type="NCBI Taxonomy" id="559131"/>
    <lineage>
        <taxon>Eukaryota</taxon>
        <taxon>Metazoa</taxon>
        <taxon>Ecdysozoa</taxon>
        <taxon>Arthropoda</taxon>
        <taxon>Hexapoda</taxon>
        <taxon>Insecta</taxon>
        <taxon>Pterygota</taxon>
        <taxon>Neoptera</taxon>
        <taxon>Endopterygota</taxon>
        <taxon>Coleoptera</taxon>
        <taxon>Polyphaga</taxon>
        <taxon>Cucujiformia</taxon>
        <taxon>Coccinelloidea</taxon>
        <taxon>Coccinellidae</taxon>
        <taxon>Scymninae</taxon>
        <taxon>Scymnini</taxon>
        <taxon>Cryptolaemus</taxon>
    </lineage>
</organism>
<proteinExistence type="predicted"/>
<evidence type="ECO:0000256" key="3">
    <source>
        <dbReference type="ARBA" id="ARBA00022729"/>
    </source>
</evidence>
<evidence type="ECO:0000256" key="2">
    <source>
        <dbReference type="ARBA" id="ARBA00022525"/>
    </source>
</evidence>
<evidence type="ECO:0000313" key="6">
    <source>
        <dbReference type="EMBL" id="KAL3268297.1"/>
    </source>
</evidence>
<evidence type="ECO:0000259" key="5">
    <source>
        <dbReference type="PROSITE" id="PS50184"/>
    </source>
</evidence>
<protein>
    <recommendedName>
        <fullName evidence="5">VWFC domain-containing protein</fullName>
    </recommendedName>
</protein>
<dbReference type="PANTHER" id="PTHR46698">
    <property type="entry name" value="CROSSVEINLESS 2"/>
    <property type="match status" value="1"/>
</dbReference>
<keyword evidence="3" id="KW-0732">Signal</keyword>
<evidence type="ECO:0000256" key="4">
    <source>
        <dbReference type="SAM" id="MobiDB-lite"/>
    </source>
</evidence>
<accession>A0ABD2MPZ5</accession>
<keyword evidence="2" id="KW-0964">Secreted</keyword>
<comment type="subcellular location">
    <subcellularLocation>
        <location evidence="1">Secreted</location>
    </subcellularLocation>
</comment>
<dbReference type="PANTHER" id="PTHR46698:SF3">
    <property type="entry name" value="TENECTIN ISOFORM 1-RELATED"/>
    <property type="match status" value="1"/>
</dbReference>
<dbReference type="EMBL" id="JABFTP020000021">
    <property type="protein sequence ID" value="KAL3268297.1"/>
    <property type="molecule type" value="Genomic_DNA"/>
</dbReference>
<feature type="compositionally biased region" description="Polar residues" evidence="4">
    <location>
        <begin position="204"/>
        <end position="214"/>
    </location>
</feature>
<dbReference type="Proteomes" id="UP001516400">
    <property type="component" value="Unassembled WGS sequence"/>
</dbReference>
<evidence type="ECO:0000313" key="7">
    <source>
        <dbReference type="Proteomes" id="UP001516400"/>
    </source>
</evidence>
<dbReference type="AlphaFoldDB" id="A0ABD2MPZ5"/>